<feature type="domain" description="J" evidence="2">
    <location>
        <begin position="88"/>
        <end position="156"/>
    </location>
</feature>
<evidence type="ECO:0000313" key="3">
    <source>
        <dbReference type="EMBL" id="CAE0505129.1"/>
    </source>
</evidence>
<sequence>MEGNLEEQQPQQQSQQQPQQQQVQEAQQPEQEASKDQHKEEDKAGPSEPKPVVQEPVDDDVLKAFWGELKDVDRDNEVNRILWAFKLNPYEKLNLPFDASLEDVRRQYRKISLMVHPDKCGHPQASTAFDLLGEAQRELMNDENRERLKQVLDMALENVRKERRKETKHDNLVRVKGLLSEAGREGVEAEWEKSDEFRERWKLKARELLANMEWRKRKVTKRLKDETSRVEAEEKEEKVKAKEKKKAEKEWEASRETRVGGWREFMTKKGSSKAVGELKPPKLHSNDEDRLFVQRPAREDELRPAPPPSMKPNLAKAHSHLQPPAKQQRRQ</sequence>
<dbReference type="PANTHER" id="PTHR46620:SF1">
    <property type="entry name" value="J DOMAIN-CONTAINING PROTEIN SPF31"/>
    <property type="match status" value="1"/>
</dbReference>
<feature type="compositionally biased region" description="Basic and acidic residues" evidence="1">
    <location>
        <begin position="284"/>
        <end position="303"/>
    </location>
</feature>
<dbReference type="AlphaFoldDB" id="A0A7S3R7U5"/>
<feature type="compositionally biased region" description="Basic and acidic residues" evidence="1">
    <location>
        <begin position="32"/>
        <end position="45"/>
    </location>
</feature>
<dbReference type="EMBL" id="HBIP01033114">
    <property type="protein sequence ID" value="CAE0505129.1"/>
    <property type="molecule type" value="Transcribed_RNA"/>
</dbReference>
<dbReference type="CDD" id="cd06257">
    <property type="entry name" value="DnaJ"/>
    <property type="match status" value="1"/>
</dbReference>
<dbReference type="InterPro" id="IPR001623">
    <property type="entry name" value="DnaJ_domain"/>
</dbReference>
<evidence type="ECO:0000256" key="1">
    <source>
        <dbReference type="SAM" id="MobiDB-lite"/>
    </source>
</evidence>
<dbReference type="Gene3D" id="1.10.287.110">
    <property type="entry name" value="DnaJ domain"/>
    <property type="match status" value="1"/>
</dbReference>
<dbReference type="PANTHER" id="PTHR46620">
    <property type="entry name" value="J DOMAIN-CONTAINING PROTEIN SPF31"/>
    <property type="match status" value="1"/>
</dbReference>
<dbReference type="SMART" id="SM00271">
    <property type="entry name" value="DnaJ"/>
    <property type="match status" value="1"/>
</dbReference>
<dbReference type="SUPFAM" id="SSF46565">
    <property type="entry name" value="Chaperone J-domain"/>
    <property type="match status" value="1"/>
</dbReference>
<feature type="compositionally biased region" description="Basic and acidic residues" evidence="1">
    <location>
        <begin position="222"/>
        <end position="258"/>
    </location>
</feature>
<reference evidence="3" key="1">
    <citation type="submission" date="2021-01" db="EMBL/GenBank/DDBJ databases">
        <authorList>
            <person name="Corre E."/>
            <person name="Pelletier E."/>
            <person name="Niang G."/>
            <person name="Scheremetjew M."/>
            <person name="Finn R."/>
            <person name="Kale V."/>
            <person name="Holt S."/>
            <person name="Cochrane G."/>
            <person name="Meng A."/>
            <person name="Brown T."/>
            <person name="Cohen L."/>
        </authorList>
    </citation>
    <scope>NUCLEOTIDE SEQUENCE</scope>
    <source>
        <strain evidence="3">CCMP1320</strain>
    </source>
</reference>
<organism evidence="3">
    <name type="scientific">Dunaliella tertiolecta</name>
    <name type="common">Green alga</name>
    <dbReference type="NCBI Taxonomy" id="3047"/>
    <lineage>
        <taxon>Eukaryota</taxon>
        <taxon>Viridiplantae</taxon>
        <taxon>Chlorophyta</taxon>
        <taxon>core chlorophytes</taxon>
        <taxon>Chlorophyceae</taxon>
        <taxon>CS clade</taxon>
        <taxon>Chlamydomonadales</taxon>
        <taxon>Dunaliellaceae</taxon>
        <taxon>Dunaliella</taxon>
    </lineage>
</organism>
<feature type="region of interest" description="Disordered" evidence="1">
    <location>
        <begin position="1"/>
        <end position="57"/>
    </location>
</feature>
<evidence type="ECO:0000259" key="2">
    <source>
        <dbReference type="PROSITE" id="PS50076"/>
    </source>
</evidence>
<dbReference type="PROSITE" id="PS50076">
    <property type="entry name" value="DNAJ_2"/>
    <property type="match status" value="1"/>
</dbReference>
<dbReference type="InterPro" id="IPR036869">
    <property type="entry name" value="J_dom_sf"/>
</dbReference>
<gene>
    <name evidence="3" type="ORF">DTER00134_LOCUS20202</name>
</gene>
<name>A0A7S3R7U5_DUNTE</name>
<dbReference type="Pfam" id="PF00226">
    <property type="entry name" value="DnaJ"/>
    <property type="match status" value="1"/>
</dbReference>
<feature type="compositionally biased region" description="Low complexity" evidence="1">
    <location>
        <begin position="1"/>
        <end position="31"/>
    </location>
</feature>
<feature type="region of interest" description="Disordered" evidence="1">
    <location>
        <begin position="221"/>
        <end position="331"/>
    </location>
</feature>
<dbReference type="PRINTS" id="PR00625">
    <property type="entry name" value="JDOMAIN"/>
</dbReference>
<accession>A0A7S3R7U5</accession>
<protein>
    <recommendedName>
        <fullName evidence="2">J domain-containing protein</fullName>
    </recommendedName>
</protein>
<proteinExistence type="predicted"/>